<dbReference type="InterPro" id="IPR039537">
    <property type="entry name" value="Retrotran_Ty1/copia-like"/>
</dbReference>
<gene>
    <name evidence="3" type="ORF">Tci_700806</name>
</gene>
<evidence type="ECO:0000259" key="2">
    <source>
        <dbReference type="PROSITE" id="PS50994"/>
    </source>
</evidence>
<dbReference type="Gene3D" id="3.30.420.10">
    <property type="entry name" value="Ribonuclease H-like superfamily/Ribonuclease H"/>
    <property type="match status" value="1"/>
</dbReference>
<reference evidence="3" key="1">
    <citation type="journal article" date="2019" name="Sci. Rep.">
        <title>Draft genome of Tanacetum cinerariifolium, the natural source of mosquito coil.</title>
        <authorList>
            <person name="Yamashiro T."/>
            <person name="Shiraishi A."/>
            <person name="Satake H."/>
            <person name="Nakayama K."/>
        </authorList>
    </citation>
    <scope>NUCLEOTIDE SEQUENCE</scope>
</reference>
<evidence type="ECO:0000313" key="3">
    <source>
        <dbReference type="EMBL" id="GFB28835.1"/>
    </source>
</evidence>
<dbReference type="PROSITE" id="PS50994">
    <property type="entry name" value="INTEGRASE"/>
    <property type="match status" value="1"/>
</dbReference>
<dbReference type="InterPro" id="IPR001584">
    <property type="entry name" value="Integrase_cat-core"/>
</dbReference>
<comment type="caution">
    <text evidence="3">The sequence shown here is derived from an EMBL/GenBank/DDBJ whole genome shotgun (WGS) entry which is preliminary data.</text>
</comment>
<proteinExistence type="predicted"/>
<evidence type="ECO:0000256" key="1">
    <source>
        <dbReference type="SAM" id="MobiDB-lite"/>
    </source>
</evidence>
<sequence>MGRDRSDRSKPHEREILPVDTLPIAEAAHAMVRKEAAHQIILGVTNETHGIATGLITGETDDMGLSTKGFRRFDGQKKPATRDDKSRHKCEECGMNQHTKDQCQNHRNSTKNSNDRRSEGGFGGVAATIKEEGEESFLVKVQGGTVMLAHETTEREAWLWHRRLGHPSMKLFFQSKGIVHQTTCPHTPEQNGVAERKNRLLLEMTRSLIIESHVPKSFWPEALATATYLINRLPT</sequence>
<organism evidence="3">
    <name type="scientific">Tanacetum cinerariifolium</name>
    <name type="common">Dalmatian daisy</name>
    <name type="synonym">Chrysanthemum cinerariifolium</name>
    <dbReference type="NCBI Taxonomy" id="118510"/>
    <lineage>
        <taxon>Eukaryota</taxon>
        <taxon>Viridiplantae</taxon>
        <taxon>Streptophyta</taxon>
        <taxon>Embryophyta</taxon>
        <taxon>Tracheophyta</taxon>
        <taxon>Spermatophyta</taxon>
        <taxon>Magnoliopsida</taxon>
        <taxon>eudicotyledons</taxon>
        <taxon>Gunneridae</taxon>
        <taxon>Pentapetalae</taxon>
        <taxon>asterids</taxon>
        <taxon>campanulids</taxon>
        <taxon>Asterales</taxon>
        <taxon>Asteraceae</taxon>
        <taxon>Asteroideae</taxon>
        <taxon>Anthemideae</taxon>
        <taxon>Anthemidinae</taxon>
        <taxon>Tanacetum</taxon>
    </lineage>
</organism>
<dbReference type="InterPro" id="IPR036397">
    <property type="entry name" value="RNaseH_sf"/>
</dbReference>
<dbReference type="InterPro" id="IPR012337">
    <property type="entry name" value="RNaseH-like_sf"/>
</dbReference>
<dbReference type="EMBL" id="BKCJ010593876">
    <property type="protein sequence ID" value="GFB28835.1"/>
    <property type="molecule type" value="Genomic_DNA"/>
</dbReference>
<dbReference type="Pfam" id="PF13976">
    <property type="entry name" value="gag_pre-integrs"/>
    <property type="match status" value="1"/>
</dbReference>
<accession>A0A699L781</accession>
<dbReference type="InterPro" id="IPR025724">
    <property type="entry name" value="GAG-pre-integrase_dom"/>
</dbReference>
<feature type="region of interest" description="Disordered" evidence="1">
    <location>
        <begin position="97"/>
        <end position="122"/>
    </location>
</feature>
<feature type="non-terminal residue" evidence="3">
    <location>
        <position position="235"/>
    </location>
</feature>
<dbReference type="PANTHER" id="PTHR42648:SF22">
    <property type="entry name" value="REVERSE TRANSCRIPTASE TY1_COPIA-TYPE DOMAIN-CONTAINING PROTEIN"/>
    <property type="match status" value="1"/>
</dbReference>
<dbReference type="GO" id="GO:0003676">
    <property type="term" value="F:nucleic acid binding"/>
    <property type="evidence" value="ECO:0007669"/>
    <property type="project" value="InterPro"/>
</dbReference>
<feature type="domain" description="Integrase catalytic" evidence="2">
    <location>
        <begin position="172"/>
        <end position="235"/>
    </location>
</feature>
<dbReference type="SUPFAM" id="SSF53098">
    <property type="entry name" value="Ribonuclease H-like"/>
    <property type="match status" value="1"/>
</dbReference>
<name>A0A699L781_TANCI</name>
<protein>
    <submittedName>
        <fullName evidence="3">Ribonuclease H-like domain-containing protein</fullName>
    </submittedName>
</protein>
<dbReference type="AlphaFoldDB" id="A0A699L781"/>
<dbReference type="GO" id="GO:0015074">
    <property type="term" value="P:DNA integration"/>
    <property type="evidence" value="ECO:0007669"/>
    <property type="project" value="InterPro"/>
</dbReference>
<dbReference type="PANTHER" id="PTHR42648">
    <property type="entry name" value="TRANSPOSASE, PUTATIVE-RELATED"/>
    <property type="match status" value="1"/>
</dbReference>